<sequence length="55" mass="6504">MVSSQWMLSPDRCCYLDVVVGLAYRNEPIELYWLEQLFLKVLPRQTGRVSFRQPA</sequence>
<evidence type="ECO:0000313" key="2">
    <source>
        <dbReference type="Proteomes" id="UP000279833"/>
    </source>
</evidence>
<evidence type="ECO:0000313" key="1">
    <source>
        <dbReference type="EMBL" id="VDO87946.1"/>
    </source>
</evidence>
<organism evidence="3">
    <name type="scientific">Schistosoma curassoni</name>
    <dbReference type="NCBI Taxonomy" id="6186"/>
    <lineage>
        <taxon>Eukaryota</taxon>
        <taxon>Metazoa</taxon>
        <taxon>Spiralia</taxon>
        <taxon>Lophotrochozoa</taxon>
        <taxon>Platyhelminthes</taxon>
        <taxon>Trematoda</taxon>
        <taxon>Digenea</taxon>
        <taxon>Strigeidida</taxon>
        <taxon>Schistosomatoidea</taxon>
        <taxon>Schistosomatidae</taxon>
        <taxon>Schistosoma</taxon>
    </lineage>
</organism>
<name>A0A183JNL1_9TREM</name>
<dbReference type="Proteomes" id="UP000279833">
    <property type="component" value="Unassembled WGS sequence"/>
</dbReference>
<dbReference type="EMBL" id="UZAK01005570">
    <property type="protein sequence ID" value="VDO87946.1"/>
    <property type="molecule type" value="Genomic_DNA"/>
</dbReference>
<reference evidence="3" key="1">
    <citation type="submission" date="2016-06" db="UniProtKB">
        <authorList>
            <consortium name="WormBaseParasite"/>
        </authorList>
    </citation>
    <scope>IDENTIFICATION</scope>
</reference>
<keyword evidence="2" id="KW-1185">Reference proteome</keyword>
<dbReference type="AlphaFoldDB" id="A0A183JNL1"/>
<reference evidence="1 2" key="2">
    <citation type="submission" date="2018-11" db="EMBL/GenBank/DDBJ databases">
        <authorList>
            <consortium name="Pathogen Informatics"/>
        </authorList>
    </citation>
    <scope>NUCLEOTIDE SEQUENCE [LARGE SCALE GENOMIC DNA]</scope>
    <source>
        <strain evidence="1">Dakar</strain>
        <strain evidence="2">Dakar, Senegal</strain>
    </source>
</reference>
<evidence type="ECO:0000313" key="3">
    <source>
        <dbReference type="WBParaSite" id="SCUD_0000429701-mRNA-1"/>
    </source>
</evidence>
<proteinExistence type="predicted"/>
<gene>
    <name evidence="1" type="ORF">SCUD_LOCUS4302</name>
</gene>
<accession>A0A183JNL1</accession>
<dbReference type="WBParaSite" id="SCUD_0000429701-mRNA-1">
    <property type="protein sequence ID" value="SCUD_0000429701-mRNA-1"/>
    <property type="gene ID" value="SCUD_0000429701"/>
</dbReference>
<protein>
    <submittedName>
        <fullName evidence="3">Transcriptional regulator</fullName>
    </submittedName>
</protein>